<keyword evidence="2" id="KW-1185">Reference proteome</keyword>
<name>A0A545SSR6_9GAMM</name>
<comment type="caution">
    <text evidence="1">The sequence shown here is derived from an EMBL/GenBank/DDBJ whole genome shotgun (WGS) entry which is preliminary data.</text>
</comment>
<reference evidence="1 2" key="1">
    <citation type="submission" date="2019-06" db="EMBL/GenBank/DDBJ databases">
        <title>Whole genome sequence for Cellvibrionaceae sp. R142.</title>
        <authorList>
            <person name="Wang G."/>
        </authorList>
    </citation>
    <scope>NUCLEOTIDE SEQUENCE [LARGE SCALE GENOMIC DNA]</scope>
    <source>
        <strain evidence="1 2">R142</strain>
    </source>
</reference>
<dbReference type="EMBL" id="VHSG01000032">
    <property type="protein sequence ID" value="TQV68018.1"/>
    <property type="molecule type" value="Genomic_DNA"/>
</dbReference>
<gene>
    <name evidence="1" type="ORF">FKG94_24610</name>
</gene>
<evidence type="ECO:0008006" key="3">
    <source>
        <dbReference type="Google" id="ProtNLM"/>
    </source>
</evidence>
<dbReference type="AlphaFoldDB" id="A0A545SSR6"/>
<dbReference type="Proteomes" id="UP000319732">
    <property type="component" value="Unassembled WGS sequence"/>
</dbReference>
<dbReference type="NCBIfam" id="NF047593">
    <property type="entry name" value="IS66_ISAeme5_TnpA"/>
    <property type="match status" value="1"/>
</dbReference>
<evidence type="ECO:0000313" key="2">
    <source>
        <dbReference type="Proteomes" id="UP000319732"/>
    </source>
</evidence>
<organism evidence="1 2">
    <name type="scientific">Exilibacterium tricleocarpae</name>
    <dbReference type="NCBI Taxonomy" id="2591008"/>
    <lineage>
        <taxon>Bacteria</taxon>
        <taxon>Pseudomonadati</taxon>
        <taxon>Pseudomonadota</taxon>
        <taxon>Gammaproteobacteria</taxon>
        <taxon>Cellvibrionales</taxon>
        <taxon>Cellvibrionaceae</taxon>
        <taxon>Exilibacterium</taxon>
    </lineage>
</organism>
<accession>A0A545SSR6</accession>
<evidence type="ECO:0000313" key="1">
    <source>
        <dbReference type="EMBL" id="TQV68018.1"/>
    </source>
</evidence>
<dbReference type="RefSeq" id="WP_142929612.1">
    <property type="nucleotide sequence ID" value="NZ_ML660108.1"/>
</dbReference>
<proteinExistence type="predicted"/>
<dbReference type="OrthoDB" id="5878741at2"/>
<sequence length="104" mass="11853">MNQTQISKSDVWQKHLQSQRESGLSQQAYCQQHGLKNHQFWYWKRKLEGPKRQPTKPSSVFVPVSLASPVSNPGLSITLPNGISLSGIDEHNHHIVQQLMKVLK</sequence>
<protein>
    <recommendedName>
        <fullName evidence="3">IS66 family insertion sequence element accessory protein TnpB</fullName>
    </recommendedName>
</protein>